<keyword evidence="2" id="KW-1185">Reference proteome</keyword>
<evidence type="ECO:0000313" key="1">
    <source>
        <dbReference type="EMBL" id="MCI63122.1"/>
    </source>
</evidence>
<reference evidence="1 2" key="1">
    <citation type="journal article" date="2018" name="Front. Plant Sci.">
        <title>Red Clover (Trifolium pratense) and Zigzag Clover (T. medium) - A Picture of Genomic Similarities and Differences.</title>
        <authorList>
            <person name="Dluhosova J."/>
            <person name="Istvanek J."/>
            <person name="Nedelnik J."/>
            <person name="Repkova J."/>
        </authorList>
    </citation>
    <scope>NUCLEOTIDE SEQUENCE [LARGE SCALE GENOMIC DNA]</scope>
    <source>
        <strain evidence="2">cv. 10/8</strain>
        <tissue evidence="1">Leaf</tissue>
    </source>
</reference>
<evidence type="ECO:0000313" key="2">
    <source>
        <dbReference type="Proteomes" id="UP000265520"/>
    </source>
</evidence>
<sequence length="44" mass="5203">RMVLSSDDWIGSWSLRLGWRHAERLLSRHFLEMSQTIALLCCDI</sequence>
<dbReference type="EMBL" id="LXQA010631499">
    <property type="protein sequence ID" value="MCI63122.1"/>
    <property type="molecule type" value="Genomic_DNA"/>
</dbReference>
<dbReference type="Proteomes" id="UP000265520">
    <property type="component" value="Unassembled WGS sequence"/>
</dbReference>
<comment type="caution">
    <text evidence="1">The sequence shown here is derived from an EMBL/GenBank/DDBJ whole genome shotgun (WGS) entry which is preliminary data.</text>
</comment>
<feature type="non-terminal residue" evidence="1">
    <location>
        <position position="1"/>
    </location>
</feature>
<organism evidence="1 2">
    <name type="scientific">Trifolium medium</name>
    <dbReference type="NCBI Taxonomy" id="97028"/>
    <lineage>
        <taxon>Eukaryota</taxon>
        <taxon>Viridiplantae</taxon>
        <taxon>Streptophyta</taxon>
        <taxon>Embryophyta</taxon>
        <taxon>Tracheophyta</taxon>
        <taxon>Spermatophyta</taxon>
        <taxon>Magnoliopsida</taxon>
        <taxon>eudicotyledons</taxon>
        <taxon>Gunneridae</taxon>
        <taxon>Pentapetalae</taxon>
        <taxon>rosids</taxon>
        <taxon>fabids</taxon>
        <taxon>Fabales</taxon>
        <taxon>Fabaceae</taxon>
        <taxon>Papilionoideae</taxon>
        <taxon>50 kb inversion clade</taxon>
        <taxon>NPAAA clade</taxon>
        <taxon>Hologalegina</taxon>
        <taxon>IRL clade</taxon>
        <taxon>Trifolieae</taxon>
        <taxon>Trifolium</taxon>
    </lineage>
</organism>
<name>A0A392TQ67_9FABA</name>
<proteinExistence type="predicted"/>
<accession>A0A392TQ67</accession>
<dbReference type="AlphaFoldDB" id="A0A392TQ67"/>
<protein>
    <submittedName>
        <fullName evidence="1">Uncharacterized protein</fullName>
    </submittedName>
</protein>